<dbReference type="Proteomes" id="UP000591131">
    <property type="component" value="Unassembled WGS sequence"/>
</dbReference>
<comment type="similarity">
    <text evidence="1">Belongs to the multi antimicrobial extrusion (MATE) (TC 2.A.66.1) family.</text>
</comment>
<name>A0A7J6KS60_PERCH</name>
<organism evidence="3 4">
    <name type="scientific">Perkinsus chesapeaki</name>
    <name type="common">Clam parasite</name>
    <name type="synonym">Perkinsus andrewsi</name>
    <dbReference type="NCBI Taxonomy" id="330153"/>
    <lineage>
        <taxon>Eukaryota</taxon>
        <taxon>Sar</taxon>
        <taxon>Alveolata</taxon>
        <taxon>Perkinsozoa</taxon>
        <taxon>Perkinsea</taxon>
        <taxon>Perkinsida</taxon>
        <taxon>Perkinsidae</taxon>
        <taxon>Perkinsus</taxon>
    </lineage>
</organism>
<dbReference type="GO" id="GO:0015297">
    <property type="term" value="F:antiporter activity"/>
    <property type="evidence" value="ECO:0007669"/>
    <property type="project" value="InterPro"/>
</dbReference>
<evidence type="ECO:0000313" key="3">
    <source>
        <dbReference type="EMBL" id="KAF4649326.1"/>
    </source>
</evidence>
<dbReference type="InterPro" id="IPR002528">
    <property type="entry name" value="MATE_fam"/>
</dbReference>
<feature type="transmembrane region" description="Helical" evidence="2">
    <location>
        <begin position="97"/>
        <end position="117"/>
    </location>
</feature>
<dbReference type="GO" id="GO:0016020">
    <property type="term" value="C:membrane"/>
    <property type="evidence" value="ECO:0007669"/>
    <property type="project" value="InterPro"/>
</dbReference>
<feature type="transmembrane region" description="Helical" evidence="2">
    <location>
        <begin position="68"/>
        <end position="90"/>
    </location>
</feature>
<feature type="non-terminal residue" evidence="3">
    <location>
        <position position="201"/>
    </location>
</feature>
<gene>
    <name evidence="3" type="ORF">FOL47_002178</name>
</gene>
<dbReference type="GO" id="GO:0042910">
    <property type="term" value="F:xenobiotic transmembrane transporter activity"/>
    <property type="evidence" value="ECO:0007669"/>
    <property type="project" value="InterPro"/>
</dbReference>
<dbReference type="OrthoDB" id="422231at2759"/>
<evidence type="ECO:0000256" key="1">
    <source>
        <dbReference type="ARBA" id="ARBA00010199"/>
    </source>
</evidence>
<keyword evidence="2" id="KW-0812">Transmembrane</keyword>
<keyword evidence="2" id="KW-1133">Transmembrane helix</keyword>
<protein>
    <submittedName>
        <fullName evidence="3">Uncharacterized protein</fullName>
    </submittedName>
</protein>
<dbReference type="PANTHER" id="PTHR11206">
    <property type="entry name" value="MULTIDRUG RESISTANCE PROTEIN"/>
    <property type="match status" value="1"/>
</dbReference>
<evidence type="ECO:0000313" key="4">
    <source>
        <dbReference type="Proteomes" id="UP000591131"/>
    </source>
</evidence>
<evidence type="ECO:0000256" key="2">
    <source>
        <dbReference type="SAM" id="Phobius"/>
    </source>
</evidence>
<dbReference type="EMBL" id="JAAPAO010001577">
    <property type="protein sequence ID" value="KAF4649326.1"/>
    <property type="molecule type" value="Genomic_DNA"/>
</dbReference>
<keyword evidence="4" id="KW-1185">Reference proteome</keyword>
<accession>A0A7J6KS60</accession>
<keyword evidence="2" id="KW-0472">Membrane</keyword>
<comment type="caution">
    <text evidence="3">The sequence shown here is derived from an EMBL/GenBank/DDBJ whole genome shotgun (WGS) entry which is preliminary data.</text>
</comment>
<feature type="transmembrane region" description="Helical" evidence="2">
    <location>
        <begin position="123"/>
        <end position="149"/>
    </location>
</feature>
<feature type="transmembrane region" description="Helical" evidence="2">
    <location>
        <begin position="31"/>
        <end position="56"/>
    </location>
</feature>
<proteinExistence type="inferred from homology"/>
<reference evidence="3 4" key="1">
    <citation type="submission" date="2020-04" db="EMBL/GenBank/DDBJ databases">
        <title>Perkinsus chesapeaki whole genome sequence.</title>
        <authorList>
            <person name="Bogema D.R."/>
        </authorList>
    </citation>
    <scope>NUCLEOTIDE SEQUENCE [LARGE SCALE GENOMIC DNA]</scope>
    <source>
        <strain evidence="3">ATCC PRA-425</strain>
    </source>
</reference>
<sequence length="201" mass="22197">MLLSGMLKPMDSSGHGQGDDKLASICMARGMLIATVLSTLLFGLLQLTEVLLTLLGQNPIVANHAMRYVNSASIGIWPAIQFDCIMRFLLCYHHPHICTWIYAITSSLHVLWCYILVTPQSGLAGAGVAMAITYSSTLLLGLGFTWSMFRGWWDYLKIGIPSMITMCSEWWAYEIATLVIGLLHDSNQLAAHVSICNIFVI</sequence>
<dbReference type="AlphaFoldDB" id="A0A7J6KS60"/>
<dbReference type="Pfam" id="PF01554">
    <property type="entry name" value="MatE"/>
    <property type="match status" value="1"/>
</dbReference>